<evidence type="ECO:0000256" key="1">
    <source>
        <dbReference type="NCBIfam" id="TIGR01651"/>
    </source>
</evidence>
<dbReference type="RefSeq" id="WP_150041539.1">
    <property type="nucleotide sequence ID" value="NZ_OW485601.1"/>
</dbReference>
<gene>
    <name evidence="4" type="primary">cobT</name>
    <name evidence="4" type="ORF">F1189_14485</name>
</gene>
<dbReference type="PROSITE" id="PS50234">
    <property type="entry name" value="VWFA"/>
    <property type="match status" value="1"/>
</dbReference>
<comment type="caution">
    <text evidence="4">The sequence shown here is derived from an EMBL/GenBank/DDBJ whole genome shotgun (WGS) entry which is preliminary data.</text>
</comment>
<dbReference type="PANTHER" id="PTHR41248:SF1">
    <property type="entry name" value="NORD PROTEIN"/>
    <property type="match status" value="1"/>
</dbReference>
<evidence type="ECO:0000313" key="5">
    <source>
        <dbReference type="Proteomes" id="UP000325255"/>
    </source>
</evidence>
<dbReference type="SMART" id="SM00327">
    <property type="entry name" value="VWA"/>
    <property type="match status" value="1"/>
</dbReference>
<dbReference type="OrthoDB" id="9764783at2"/>
<dbReference type="AlphaFoldDB" id="A0A5M6IVB1"/>
<dbReference type="InterPro" id="IPR006538">
    <property type="entry name" value="CobT"/>
</dbReference>
<dbReference type="SUPFAM" id="SSF53300">
    <property type="entry name" value="vWA-like"/>
    <property type="match status" value="1"/>
</dbReference>
<dbReference type="CDD" id="cd01454">
    <property type="entry name" value="vWA_norD_type"/>
    <property type="match status" value="1"/>
</dbReference>
<keyword evidence="4" id="KW-0436">Ligase</keyword>
<dbReference type="Proteomes" id="UP000325255">
    <property type="component" value="Unassembled WGS sequence"/>
</dbReference>
<reference evidence="4 5" key="1">
    <citation type="submission" date="2019-09" db="EMBL/GenBank/DDBJ databases">
        <title>Genome sequence of Rhodovastum atsumiense, a diverse member of the Acetobacteraceae family of non-sulfur purple photosynthetic bacteria.</title>
        <authorList>
            <person name="Meyer T."/>
            <person name="Kyndt J."/>
        </authorList>
    </citation>
    <scope>NUCLEOTIDE SEQUENCE [LARGE SCALE GENOMIC DNA]</scope>
    <source>
        <strain evidence="4 5">DSM 21279</strain>
    </source>
</reference>
<name>A0A5M6IVB1_9PROT</name>
<dbReference type="GO" id="GO:0051116">
    <property type="term" value="F:cobaltochelatase activity"/>
    <property type="evidence" value="ECO:0007669"/>
    <property type="project" value="UniProtKB-UniRule"/>
</dbReference>
<dbReference type="NCBIfam" id="TIGR01651">
    <property type="entry name" value="CobT"/>
    <property type="match status" value="1"/>
</dbReference>
<dbReference type="InterPro" id="IPR002035">
    <property type="entry name" value="VWF_A"/>
</dbReference>
<dbReference type="InterPro" id="IPR036465">
    <property type="entry name" value="vWFA_dom_sf"/>
</dbReference>
<dbReference type="PANTHER" id="PTHR41248">
    <property type="entry name" value="NORD PROTEIN"/>
    <property type="match status" value="1"/>
</dbReference>
<organism evidence="4 5">
    <name type="scientific">Rhodovastum atsumiense</name>
    <dbReference type="NCBI Taxonomy" id="504468"/>
    <lineage>
        <taxon>Bacteria</taxon>
        <taxon>Pseudomonadati</taxon>
        <taxon>Pseudomonadota</taxon>
        <taxon>Alphaproteobacteria</taxon>
        <taxon>Acetobacterales</taxon>
        <taxon>Acetobacteraceae</taxon>
        <taxon>Rhodovastum</taxon>
    </lineage>
</organism>
<dbReference type="EMBL" id="VWPK01000021">
    <property type="protein sequence ID" value="KAA5611345.1"/>
    <property type="molecule type" value="Genomic_DNA"/>
</dbReference>
<dbReference type="PIRSF" id="PIRSF031715">
    <property type="entry name" value="Cob_chel_CobT"/>
    <property type="match status" value="1"/>
</dbReference>
<keyword evidence="5" id="KW-1185">Reference proteome</keyword>
<feature type="region of interest" description="Disordered" evidence="2">
    <location>
        <begin position="214"/>
        <end position="321"/>
    </location>
</feature>
<evidence type="ECO:0000259" key="3">
    <source>
        <dbReference type="PROSITE" id="PS50234"/>
    </source>
</evidence>
<sequence>MSGSGGKDTTRAEEFKRATAGALRAIAHNNEVQVAFQPGPSGLAGKRARLPLPTRALPPGEMARLRGVADSLALRVRYHDDAVHAARAPARREARDVYDALEQARVEVVGARHMDGVASNLRARLADECEVEGYDRMTRKDQLPVSAALSLLVRERLSGEPAPESAQRVLDLWRGTLGERADRAIEEMAAARDDQATFARAARRLLAAMDLAEAEADAEPDEGEPGDDQGEQSGQQDNSQQGEGQSDSDAESILGAQPEQVEGEATDDQSAEQAEEEAMAAEGEDRPGGPQPRRERPVVDTESSYRPYTRQHDEEVAAEDLCDPEELTRLRQQLDQQLQHLQGVVSKLANRLQRRLLAQQTRAWDFDLEEGLLDAGRLARVVVNPLQALSYKRERDTQFRDTVVSLLIDNSGSMRGRPITVAAMCGDILARTLERCAVKVEVLGFTTRAWKGGQSRERWVADGKPRNPGRLNDLRHIIYKAADAPWRRSRKNLGLMLREGLLKENIDGEALQWAYRRLLARPENRRILMVISDGAPVDDSTLSVNPGNYLEKHLREVIRDIESRDAVELIAIGIGHDVTRYYRRAVTIVDAEELGGTMMKKLTELFDEDAALAWARASSERAALVA</sequence>
<evidence type="ECO:0000313" key="4">
    <source>
        <dbReference type="EMBL" id="KAA5611345.1"/>
    </source>
</evidence>
<feature type="compositionally biased region" description="Low complexity" evidence="2">
    <location>
        <begin position="231"/>
        <end position="247"/>
    </location>
</feature>
<dbReference type="GO" id="GO:0009236">
    <property type="term" value="P:cobalamin biosynthetic process"/>
    <property type="evidence" value="ECO:0007669"/>
    <property type="project" value="UniProtKB-UniRule"/>
</dbReference>
<feature type="compositionally biased region" description="Acidic residues" evidence="2">
    <location>
        <begin position="261"/>
        <end position="279"/>
    </location>
</feature>
<accession>A0A5M6IVB1</accession>
<feature type="compositionally biased region" description="Acidic residues" evidence="2">
    <location>
        <begin position="214"/>
        <end position="230"/>
    </location>
</feature>
<dbReference type="InterPro" id="IPR025861">
    <property type="entry name" value="CobT_VWA_dom"/>
</dbReference>
<feature type="compositionally biased region" description="Basic and acidic residues" evidence="2">
    <location>
        <begin position="283"/>
        <end position="299"/>
    </location>
</feature>
<dbReference type="Gene3D" id="3.40.50.410">
    <property type="entry name" value="von Willebrand factor, type A domain"/>
    <property type="match status" value="1"/>
</dbReference>
<evidence type="ECO:0000256" key="2">
    <source>
        <dbReference type="SAM" id="MobiDB-lite"/>
    </source>
</evidence>
<dbReference type="EC" id="6.6.1.2" evidence="1"/>
<protein>
    <recommendedName>
        <fullName evidence="1">Cobaltochelatase subunit CobT</fullName>
        <ecNumber evidence="1">6.6.1.2</ecNumber>
    </recommendedName>
</protein>
<dbReference type="Pfam" id="PF11775">
    <property type="entry name" value="CobT_C"/>
    <property type="match status" value="1"/>
</dbReference>
<feature type="domain" description="VWFA" evidence="3">
    <location>
        <begin position="403"/>
        <end position="594"/>
    </location>
</feature>
<dbReference type="InterPro" id="IPR051928">
    <property type="entry name" value="NorD/CobT"/>
</dbReference>
<dbReference type="Pfam" id="PF06213">
    <property type="entry name" value="CobT"/>
    <property type="match status" value="1"/>
</dbReference>
<proteinExistence type="predicted"/>